<feature type="domain" description="Peptidase C1A papain C-terminal" evidence="12">
    <location>
        <begin position="56"/>
        <end position="290"/>
    </location>
</feature>
<evidence type="ECO:0000256" key="8">
    <source>
        <dbReference type="ARBA" id="ARBA00023145"/>
    </source>
</evidence>
<proteinExistence type="inferred from homology"/>
<evidence type="ECO:0000256" key="5">
    <source>
        <dbReference type="ARBA" id="ARBA00022729"/>
    </source>
</evidence>
<feature type="chain" id="PRO_5043977364" description="cathepsin X" evidence="11">
    <location>
        <begin position="18"/>
        <end position="294"/>
    </location>
</feature>
<dbReference type="AlphaFoldDB" id="A0AAV4D8M2"/>
<dbReference type="InterPro" id="IPR038765">
    <property type="entry name" value="Papain-like_cys_pep_sf"/>
</dbReference>
<organism evidence="13 14">
    <name type="scientific">Plakobranchus ocellatus</name>
    <dbReference type="NCBI Taxonomy" id="259542"/>
    <lineage>
        <taxon>Eukaryota</taxon>
        <taxon>Metazoa</taxon>
        <taxon>Spiralia</taxon>
        <taxon>Lophotrochozoa</taxon>
        <taxon>Mollusca</taxon>
        <taxon>Gastropoda</taxon>
        <taxon>Heterobranchia</taxon>
        <taxon>Euthyneura</taxon>
        <taxon>Panpulmonata</taxon>
        <taxon>Sacoglossa</taxon>
        <taxon>Placobranchoidea</taxon>
        <taxon>Plakobranchidae</taxon>
        <taxon>Plakobranchus</taxon>
    </lineage>
</organism>
<evidence type="ECO:0000256" key="2">
    <source>
        <dbReference type="ARBA" id="ARBA00008455"/>
    </source>
</evidence>
<dbReference type="InterPro" id="IPR033157">
    <property type="entry name" value="CTSZ"/>
</dbReference>
<keyword evidence="4" id="KW-0645">Protease</keyword>
<comment type="similarity">
    <text evidence="2">Belongs to the peptidase C1 family.</text>
</comment>
<reference evidence="13 14" key="1">
    <citation type="journal article" date="2021" name="Elife">
        <title>Chloroplast acquisition without the gene transfer in kleptoplastic sea slugs, Plakobranchus ocellatus.</title>
        <authorList>
            <person name="Maeda T."/>
            <person name="Takahashi S."/>
            <person name="Yoshida T."/>
            <person name="Shimamura S."/>
            <person name="Takaki Y."/>
            <person name="Nagai Y."/>
            <person name="Toyoda A."/>
            <person name="Suzuki Y."/>
            <person name="Arimoto A."/>
            <person name="Ishii H."/>
            <person name="Satoh N."/>
            <person name="Nishiyama T."/>
            <person name="Hasebe M."/>
            <person name="Maruyama T."/>
            <person name="Minagawa J."/>
            <person name="Obokata J."/>
            <person name="Shigenobu S."/>
        </authorList>
    </citation>
    <scope>NUCLEOTIDE SEQUENCE [LARGE SCALE GENOMIC DNA]</scope>
</reference>
<dbReference type="GO" id="GO:0006508">
    <property type="term" value="P:proteolysis"/>
    <property type="evidence" value="ECO:0007669"/>
    <property type="project" value="UniProtKB-KW"/>
</dbReference>
<dbReference type="GO" id="GO:0016807">
    <property type="term" value="F:cysteine-type carboxypeptidase activity"/>
    <property type="evidence" value="ECO:0007669"/>
    <property type="project" value="UniProtKB-EC"/>
</dbReference>
<evidence type="ECO:0000256" key="11">
    <source>
        <dbReference type="SAM" id="SignalP"/>
    </source>
</evidence>
<name>A0AAV4D8M2_9GAST</name>
<dbReference type="PANTHER" id="PTHR12411">
    <property type="entry name" value="CYSTEINE PROTEASE FAMILY C1-RELATED"/>
    <property type="match status" value="1"/>
</dbReference>
<evidence type="ECO:0000256" key="3">
    <source>
        <dbReference type="ARBA" id="ARBA00012516"/>
    </source>
</evidence>
<keyword evidence="10" id="KW-0325">Glycoprotein</keyword>
<dbReference type="Proteomes" id="UP000735302">
    <property type="component" value="Unassembled WGS sequence"/>
</dbReference>
<keyword evidence="7" id="KW-0788">Thiol protease</keyword>
<protein>
    <recommendedName>
        <fullName evidence="3">cathepsin X</fullName>
        <ecNumber evidence="3">3.4.18.1</ecNumber>
    </recommendedName>
</protein>
<evidence type="ECO:0000256" key="10">
    <source>
        <dbReference type="ARBA" id="ARBA00023180"/>
    </source>
</evidence>
<dbReference type="Pfam" id="PF00112">
    <property type="entry name" value="Peptidase_C1"/>
    <property type="match status" value="1"/>
</dbReference>
<evidence type="ECO:0000259" key="12">
    <source>
        <dbReference type="SMART" id="SM00645"/>
    </source>
</evidence>
<evidence type="ECO:0000256" key="7">
    <source>
        <dbReference type="ARBA" id="ARBA00022807"/>
    </source>
</evidence>
<dbReference type="EC" id="3.4.18.1" evidence="3"/>
<dbReference type="SUPFAM" id="SSF54001">
    <property type="entry name" value="Cysteine proteinases"/>
    <property type="match status" value="1"/>
</dbReference>
<keyword evidence="6" id="KW-0378">Hydrolase</keyword>
<evidence type="ECO:0000256" key="4">
    <source>
        <dbReference type="ARBA" id="ARBA00022670"/>
    </source>
</evidence>
<feature type="signal peptide" evidence="11">
    <location>
        <begin position="1"/>
        <end position="17"/>
    </location>
</feature>
<dbReference type="InterPro" id="IPR000668">
    <property type="entry name" value="Peptidase_C1A_C"/>
</dbReference>
<evidence type="ECO:0000256" key="1">
    <source>
        <dbReference type="ARBA" id="ARBA00001594"/>
    </source>
</evidence>
<dbReference type="FunFam" id="3.90.70.10:FF:000060">
    <property type="entry name" value="Cathepsin Z"/>
    <property type="match status" value="1"/>
</dbReference>
<comment type="caution">
    <text evidence="13">The sequence shown here is derived from an EMBL/GenBank/DDBJ whole genome shotgun (WGS) entry which is preliminary data.</text>
</comment>
<keyword evidence="9" id="KW-1015">Disulfide bond</keyword>
<dbReference type="PROSITE" id="PS00640">
    <property type="entry name" value="THIOL_PROTEASE_ASN"/>
    <property type="match status" value="1"/>
</dbReference>
<keyword evidence="14" id="KW-1185">Reference proteome</keyword>
<dbReference type="SMART" id="SM00645">
    <property type="entry name" value="Pept_C1"/>
    <property type="match status" value="1"/>
</dbReference>
<dbReference type="InterPro" id="IPR025661">
    <property type="entry name" value="Pept_asp_AS"/>
</dbReference>
<comment type="catalytic activity">
    <reaction evidence="1">
        <text>Release of C-terminal amino acid residues with broad specificity, but lacks action on C-terminal proline. Shows weak endopeptidase activity.</text>
        <dbReference type="EC" id="3.4.18.1"/>
    </reaction>
</comment>
<gene>
    <name evidence="13" type="ORF">PoB_006707400</name>
</gene>
<evidence type="ECO:0000313" key="13">
    <source>
        <dbReference type="EMBL" id="GFO40569.1"/>
    </source>
</evidence>
<keyword evidence="8" id="KW-0865">Zymogen</keyword>
<keyword evidence="5 11" id="KW-0732">Signal</keyword>
<evidence type="ECO:0000256" key="6">
    <source>
        <dbReference type="ARBA" id="ARBA00022801"/>
    </source>
</evidence>
<dbReference type="CDD" id="cd02698">
    <property type="entry name" value="Peptidase_C1A_CathepsinX"/>
    <property type="match status" value="1"/>
</dbReference>
<evidence type="ECO:0000313" key="14">
    <source>
        <dbReference type="Proteomes" id="UP000735302"/>
    </source>
</evidence>
<sequence>MWIRTFTLLMVAACAYGGPSALRYTSESCYVKSSTPPKEVRTKPRPYEDPKVMASLPKSWDWRNVNGTNYASTTRNQHIPVYCGSCWAMGSTSSIADRFNIARKGAWPSVYLSVQEVIDCGGAGSCDGGDHHGVFEYAHKNGIPDETCNNYQAKNGDCTAENTCKTCSRSECHEIKNFTRWKVGDFGSVSGKDKMKAEIFKNGPIACSMMSTDGFKNYTGGIYKEHSSFVQANHVVSVAGWDVEDGVEYWIGRNSWGTPWGETGWFRIVTSSYKDHKWGLGLEDDCAYGDPILN</sequence>
<evidence type="ECO:0000256" key="9">
    <source>
        <dbReference type="ARBA" id="ARBA00023157"/>
    </source>
</evidence>
<dbReference type="InterPro" id="IPR013128">
    <property type="entry name" value="Peptidase_C1A"/>
</dbReference>
<accession>A0AAV4D8M2</accession>
<dbReference type="Gene3D" id="3.90.70.10">
    <property type="entry name" value="Cysteine proteinases"/>
    <property type="match status" value="1"/>
</dbReference>
<dbReference type="EMBL" id="BLXT01007620">
    <property type="protein sequence ID" value="GFO40569.1"/>
    <property type="molecule type" value="Genomic_DNA"/>
</dbReference>